<feature type="domain" description="CobW/HypB/UreG nucleotide-binding" evidence="1">
    <location>
        <begin position="241"/>
        <end position="301"/>
    </location>
</feature>
<dbReference type="SUPFAM" id="SSF52540">
    <property type="entry name" value="P-loop containing nucleoside triphosphate hydrolases"/>
    <property type="match status" value="1"/>
</dbReference>
<accession>E6S6J1</accession>
<reference evidence="2 3" key="1">
    <citation type="journal article" date="2010" name="Stand. Genomic Sci.">
        <title>Complete genome sequence of Intrasporangium calvum type strain (7 KIP).</title>
        <authorList>
            <person name="Del Rio T.G."/>
            <person name="Chertkov O."/>
            <person name="Yasawong M."/>
            <person name="Lucas S."/>
            <person name="Deshpande S."/>
            <person name="Cheng J.F."/>
            <person name="Detter C."/>
            <person name="Tapia R."/>
            <person name="Han C."/>
            <person name="Goodwin L."/>
            <person name="Pitluck S."/>
            <person name="Liolios K."/>
            <person name="Ivanova N."/>
            <person name="Mavromatis K."/>
            <person name="Pati A."/>
            <person name="Chen A."/>
            <person name="Palaniappan K."/>
            <person name="Land M."/>
            <person name="Hauser L."/>
            <person name="Chang Y.J."/>
            <person name="Jeffries C.D."/>
            <person name="Rohde M."/>
            <person name="Pukall R."/>
            <person name="Sikorski J."/>
            <person name="Goker M."/>
            <person name="Woyke T."/>
            <person name="Bristow J."/>
            <person name="Eisen J.A."/>
            <person name="Markowitz V."/>
            <person name="Hugenholtz P."/>
            <person name="Kyrpides N.C."/>
            <person name="Klenk H.P."/>
            <person name="Lapidus A."/>
        </authorList>
    </citation>
    <scope>NUCLEOTIDE SEQUENCE [LARGE SCALE GENOMIC DNA]</scope>
    <source>
        <strain evidence="3">ATCC 23552 / DSM 43043 / JCM 3097 / NBRC 12989 / 7 KIP</strain>
    </source>
</reference>
<gene>
    <name evidence="2" type="ordered locus">Intca_3534</name>
</gene>
<dbReference type="PANTHER" id="PTHR42869:SF1">
    <property type="entry name" value="SLL0572 PROTEIN"/>
    <property type="match status" value="1"/>
</dbReference>
<dbReference type="AlphaFoldDB" id="E6S6J1"/>
<protein>
    <submittedName>
        <fullName evidence="2">Cobalamin synthesis protein P47K</fullName>
    </submittedName>
</protein>
<dbReference type="InterPro" id="IPR027417">
    <property type="entry name" value="P-loop_NTPase"/>
</dbReference>
<dbReference type="Gene3D" id="3.40.50.300">
    <property type="entry name" value="P-loop containing nucleotide triphosphate hydrolases"/>
    <property type="match status" value="1"/>
</dbReference>
<dbReference type="EMBL" id="CP002343">
    <property type="protein sequence ID" value="ADU50008.1"/>
    <property type="molecule type" value="Genomic_DNA"/>
</dbReference>
<dbReference type="CDD" id="cd01983">
    <property type="entry name" value="SIMIBI"/>
    <property type="match status" value="1"/>
</dbReference>
<dbReference type="Proteomes" id="UP000008914">
    <property type="component" value="Chromosome"/>
</dbReference>
<evidence type="ECO:0000313" key="2">
    <source>
        <dbReference type="EMBL" id="ADU50008.1"/>
    </source>
</evidence>
<evidence type="ECO:0000313" key="3">
    <source>
        <dbReference type="Proteomes" id="UP000008914"/>
    </source>
</evidence>
<dbReference type="KEGG" id="ica:Intca_3534"/>
<dbReference type="RefSeq" id="WP_013494315.1">
    <property type="nucleotide sequence ID" value="NC_014830.1"/>
</dbReference>
<dbReference type="Pfam" id="PF02492">
    <property type="entry name" value="cobW"/>
    <property type="match status" value="1"/>
</dbReference>
<dbReference type="STRING" id="710696.Intca_3534"/>
<dbReference type="PANTHER" id="PTHR42869">
    <property type="entry name" value="SLL0572 PROTEIN"/>
    <property type="match status" value="1"/>
</dbReference>
<evidence type="ECO:0000259" key="1">
    <source>
        <dbReference type="Pfam" id="PF02492"/>
    </source>
</evidence>
<dbReference type="InterPro" id="IPR003495">
    <property type="entry name" value="CobW/HypB/UreG_nucleotide-bd"/>
</dbReference>
<proteinExistence type="predicted"/>
<dbReference type="eggNOG" id="COG2403">
    <property type="taxonomic scope" value="Bacteria"/>
</dbReference>
<keyword evidence="3" id="KW-1185">Reference proteome</keyword>
<dbReference type="InterPro" id="IPR053199">
    <property type="entry name" value="cDPG_synthetase-like"/>
</dbReference>
<dbReference type="OrthoDB" id="9763469at2"/>
<name>E6S6J1_INTC7</name>
<organism evidence="2 3">
    <name type="scientific">Intrasporangium calvum (strain ATCC 23552 / DSM 43043 / JCM 3097 / NBRC 12989 / NCIMB 10167 / NRRL B-3866 / 7 KIP)</name>
    <dbReference type="NCBI Taxonomy" id="710696"/>
    <lineage>
        <taxon>Bacteria</taxon>
        <taxon>Bacillati</taxon>
        <taxon>Actinomycetota</taxon>
        <taxon>Actinomycetes</taxon>
        <taxon>Micrococcales</taxon>
        <taxon>Intrasporangiaceae</taxon>
        <taxon>Intrasporangium</taxon>
    </lineage>
</organism>
<dbReference type="HOGENOM" id="CLU_046378_0_0_11"/>
<sequence>MSTSRNTVRKVVILGAAGRDFHNFNVVFRDDPAYEVVAFTATQIPDIDGRTYPPELAGGLYPSGIPIVEEAELEGLLRRESPDVAVFAYSDVPHEQVMHIGSRCIAAGADFWLQSARSTMLRSRRPVIAVTAVRTGVGKSQTTRYLSRILRDLDQKVVAIRHPMPYGNLAAQACQRFETYADLDRHETTIEEREEYEPHIDNGFVVYAGVDYEQIIRQAEEEADVILWDGGNNDLPFYAPDLHIVLVDPLRPGNEETYHPGEANLLMADVVIVNKCDSAQASDIEAVEQTSRRLNPRARIIRADSPVTVEDVSAVAGKRVICIEDGPTLTHGSMTYGAAVVGARAVGAAEIIDPSPYAVGSLAYTYAKYSNAVGILPAMGYGPAQIRDLEATIEATIAATDADAVVSGTPIDLSRLLSVSKPLVRARYELREQVPGGLEAAVRDTLDRLVTARSQTAAAAH</sequence>